<dbReference type="AlphaFoldDB" id="A0A935UIA7"/>
<reference evidence="3 4" key="1">
    <citation type="submission" date="2020-10" db="EMBL/GenBank/DDBJ databases">
        <title>Connecting structure to function with the recovery of over 1000 high-quality activated sludge metagenome-assembled genomes encoding full-length rRNA genes using long-read sequencing.</title>
        <authorList>
            <person name="Singleton C.M."/>
            <person name="Petriglieri F."/>
            <person name="Kristensen J.M."/>
            <person name="Kirkegaard R.H."/>
            <person name="Michaelsen T.Y."/>
            <person name="Andersen M.H."/>
            <person name="Karst S.M."/>
            <person name="Dueholm M.S."/>
            <person name="Nielsen P.H."/>
            <person name="Albertsen M."/>
        </authorList>
    </citation>
    <scope>NUCLEOTIDE SEQUENCE [LARGE SCALE GENOMIC DNA]</scope>
    <source>
        <strain evidence="3">EsbW_18-Q3-R4-48_BATAC.285</strain>
    </source>
</reference>
<proteinExistence type="predicted"/>
<protein>
    <submittedName>
        <fullName evidence="3">Uncharacterized protein</fullName>
    </submittedName>
</protein>
<evidence type="ECO:0000313" key="4">
    <source>
        <dbReference type="Proteomes" id="UP000697998"/>
    </source>
</evidence>
<accession>A0A935UIA7</accession>
<keyword evidence="2" id="KW-1133">Transmembrane helix</keyword>
<organism evidence="3 4">
    <name type="scientific">Candidatus Accumulibacter proximus</name>
    <dbReference type="NCBI Taxonomy" id="2954385"/>
    <lineage>
        <taxon>Bacteria</taxon>
        <taxon>Pseudomonadati</taxon>
        <taxon>Pseudomonadota</taxon>
        <taxon>Betaproteobacteria</taxon>
        <taxon>Candidatus Accumulibacter</taxon>
    </lineage>
</organism>
<feature type="region of interest" description="Disordered" evidence="1">
    <location>
        <begin position="1"/>
        <end position="20"/>
    </location>
</feature>
<keyword evidence="2" id="KW-0472">Membrane</keyword>
<name>A0A935UIA7_9PROT</name>
<gene>
    <name evidence="3" type="ORF">IPJ27_17185</name>
</gene>
<comment type="caution">
    <text evidence="3">The sequence shown here is derived from an EMBL/GenBank/DDBJ whole genome shotgun (WGS) entry which is preliminary data.</text>
</comment>
<sequence>MDKAPYHGWLAASLPTMPPEPFRDRDLPSAEFASTIQRPPQKMARCYHVLVVVLALMLVPKGIICLAIPLMVAAVVATTW</sequence>
<evidence type="ECO:0000256" key="2">
    <source>
        <dbReference type="SAM" id="Phobius"/>
    </source>
</evidence>
<evidence type="ECO:0000256" key="1">
    <source>
        <dbReference type="SAM" id="MobiDB-lite"/>
    </source>
</evidence>
<evidence type="ECO:0000313" key="3">
    <source>
        <dbReference type="EMBL" id="MBK7676343.1"/>
    </source>
</evidence>
<dbReference type="Proteomes" id="UP000697998">
    <property type="component" value="Unassembled WGS sequence"/>
</dbReference>
<keyword evidence="2" id="KW-0812">Transmembrane</keyword>
<dbReference type="EMBL" id="JADJMH010000018">
    <property type="protein sequence ID" value="MBK7676343.1"/>
    <property type="molecule type" value="Genomic_DNA"/>
</dbReference>
<feature type="transmembrane region" description="Helical" evidence="2">
    <location>
        <begin position="47"/>
        <end position="77"/>
    </location>
</feature>